<keyword evidence="1" id="KW-0812">Transmembrane</keyword>
<protein>
    <submittedName>
        <fullName evidence="3">Uncharacterized protein</fullName>
    </submittedName>
</protein>
<keyword evidence="4" id="KW-1185">Reference proteome</keyword>
<reference evidence="2 5" key="2">
    <citation type="submission" date="2020-08" db="EMBL/GenBank/DDBJ databases">
        <title>Sequencing the genomes of 1000 actinobacteria strains.</title>
        <authorList>
            <person name="Klenk H.-P."/>
        </authorList>
    </citation>
    <scope>NUCLEOTIDE SEQUENCE [LARGE SCALE GENOMIC DNA]</scope>
    <source>
        <strain evidence="2 5">DSM 15626</strain>
    </source>
</reference>
<dbReference type="AlphaFoldDB" id="A0A7Y4KWB8"/>
<gene>
    <name evidence="2" type="ORF">HNR71_003114</name>
    <name evidence="3" type="ORF">HPO96_06645</name>
</gene>
<feature type="transmembrane region" description="Helical" evidence="1">
    <location>
        <begin position="7"/>
        <end position="31"/>
    </location>
</feature>
<evidence type="ECO:0000313" key="5">
    <source>
        <dbReference type="Proteomes" id="UP000553957"/>
    </source>
</evidence>
<dbReference type="RefSeq" id="WP_171671879.1">
    <property type="nucleotide sequence ID" value="NZ_BAAAGT010000003.1"/>
</dbReference>
<accession>A0A7Y4KWB8</accession>
<keyword evidence="1" id="KW-0472">Membrane</keyword>
<name>A0A7Y4KWB8_9ACTN</name>
<evidence type="ECO:0000313" key="2">
    <source>
        <dbReference type="EMBL" id="MBB6567477.1"/>
    </source>
</evidence>
<dbReference type="EMBL" id="JABJRC010000001">
    <property type="protein sequence ID" value="NOL39915.1"/>
    <property type="molecule type" value="Genomic_DNA"/>
</dbReference>
<evidence type="ECO:0000313" key="4">
    <source>
        <dbReference type="Proteomes" id="UP000534306"/>
    </source>
</evidence>
<organism evidence="3 4">
    <name type="scientific">Kribbella sandramycini</name>
    <dbReference type="NCBI Taxonomy" id="60450"/>
    <lineage>
        <taxon>Bacteria</taxon>
        <taxon>Bacillati</taxon>
        <taxon>Actinomycetota</taxon>
        <taxon>Actinomycetes</taxon>
        <taxon>Propionibacteriales</taxon>
        <taxon>Kribbellaceae</taxon>
        <taxon>Kribbella</taxon>
    </lineage>
</organism>
<feature type="transmembrane region" description="Helical" evidence="1">
    <location>
        <begin position="43"/>
        <end position="67"/>
    </location>
</feature>
<keyword evidence="1" id="KW-1133">Transmembrane helix</keyword>
<proteinExistence type="predicted"/>
<reference evidence="3 4" key="1">
    <citation type="submission" date="2020-05" db="EMBL/GenBank/DDBJ databases">
        <title>Genome sequence of Kribbella sandramycini ATCC 39419.</title>
        <authorList>
            <person name="Maclea K.S."/>
            <person name="Fair J.L."/>
        </authorList>
    </citation>
    <scope>NUCLEOTIDE SEQUENCE [LARGE SCALE GENOMIC DNA]</scope>
    <source>
        <strain evidence="3 4">ATCC 39419</strain>
    </source>
</reference>
<dbReference type="EMBL" id="JACHKF010000001">
    <property type="protein sequence ID" value="MBB6567477.1"/>
    <property type="molecule type" value="Genomic_DNA"/>
</dbReference>
<evidence type="ECO:0000313" key="3">
    <source>
        <dbReference type="EMBL" id="NOL39915.1"/>
    </source>
</evidence>
<comment type="caution">
    <text evidence="3">The sequence shown here is derived from an EMBL/GenBank/DDBJ whole genome shotgun (WGS) entry which is preliminary data.</text>
</comment>
<evidence type="ECO:0000256" key="1">
    <source>
        <dbReference type="SAM" id="Phobius"/>
    </source>
</evidence>
<dbReference type="Proteomes" id="UP000553957">
    <property type="component" value="Unassembled WGS sequence"/>
</dbReference>
<dbReference type="Proteomes" id="UP000534306">
    <property type="component" value="Unassembled WGS sequence"/>
</dbReference>
<sequence length="76" mass="8141">MDEGMYRLAMVVVTFFGIWEGVIALILELWTDKGPTVLTAANYLAAPWCYVVAGGAIVVALLLLAALDKGRERAAA</sequence>